<dbReference type="EMBL" id="CP012029">
    <property type="protein sequence ID" value="ALO25672.1"/>
    <property type="molecule type" value="Genomic_DNA"/>
</dbReference>
<reference evidence="1 2" key="1">
    <citation type="journal article" date="2015" name="PLoS Negl. Trop. Dis.">
        <title>Distribution of Plasmids in Distinct Leptospira Pathogenic Species.</title>
        <authorList>
            <person name="Wang Y."/>
            <person name="Zhuang X."/>
            <person name="Zhong Y."/>
            <person name="Zhang C."/>
            <person name="Zhang Y."/>
            <person name="Zeng L."/>
            <person name="Zhu Y."/>
            <person name="He P."/>
            <person name="Dong K."/>
            <person name="Pal U."/>
            <person name="Guo X."/>
            <person name="Qin J."/>
        </authorList>
    </citation>
    <scope>NUCLEOTIDE SEQUENCE [LARGE SCALE GENOMIC DNA]</scope>
    <source>
        <strain evidence="1 2">56604</strain>
    </source>
</reference>
<dbReference type="Proteomes" id="UP000058857">
    <property type="component" value="Chromosome 1"/>
</dbReference>
<name>A0A0S2IPW1_LEPBO</name>
<evidence type="ECO:0000313" key="1">
    <source>
        <dbReference type="EMBL" id="ALO25672.1"/>
    </source>
</evidence>
<protein>
    <submittedName>
        <fullName evidence="1">Uncharacterized protein</fullName>
    </submittedName>
</protein>
<sequence>MTKIKVYNILSFINLEESKIEPLNSFFRNSGKNSNSIENNRSEDAFRN</sequence>
<dbReference type="AlphaFoldDB" id="A0A0S2IPW1"/>
<proteinExistence type="predicted"/>
<dbReference type="PATRIC" id="fig|280505.15.peg.1347"/>
<organism evidence="1">
    <name type="scientific">Leptospira borgpetersenii serovar Ballum</name>
    <dbReference type="NCBI Taxonomy" id="280505"/>
    <lineage>
        <taxon>Bacteria</taxon>
        <taxon>Pseudomonadati</taxon>
        <taxon>Spirochaetota</taxon>
        <taxon>Spirochaetia</taxon>
        <taxon>Leptospirales</taxon>
        <taxon>Leptospiraceae</taxon>
        <taxon>Leptospira</taxon>
    </lineage>
</organism>
<accession>A0A0S2IPW1</accession>
<gene>
    <name evidence="1" type="ORF">LBBP_01381</name>
</gene>
<evidence type="ECO:0000313" key="2">
    <source>
        <dbReference type="Proteomes" id="UP000058857"/>
    </source>
</evidence>